<dbReference type="Proteomes" id="UP000239477">
    <property type="component" value="Chromosome"/>
</dbReference>
<evidence type="ECO:0000313" key="1">
    <source>
        <dbReference type="EMBL" id="AVJ30181.1"/>
    </source>
</evidence>
<accession>A0A2S0IDS4</accession>
<reference evidence="1 2" key="1">
    <citation type="submission" date="2017-09" db="EMBL/GenBank/DDBJ databases">
        <title>Genomic, metabolic, and phenotypic characteristics of bacterial isolates from the natural microbiome of the model nematode Caenorhabditis elegans.</title>
        <authorList>
            <person name="Zimmermann J."/>
            <person name="Obeng N."/>
            <person name="Yang W."/>
            <person name="Obeng O."/>
            <person name="Kissoyan K."/>
            <person name="Pees B."/>
            <person name="Dirksen P."/>
            <person name="Hoppner M."/>
            <person name="Franke A."/>
            <person name="Rosenstiel P."/>
            <person name="Leippe M."/>
            <person name="Dierking K."/>
            <person name="Kaleta C."/>
            <person name="Schulenburg H."/>
        </authorList>
    </citation>
    <scope>NUCLEOTIDE SEQUENCE [LARGE SCALE GENOMIC DNA]</scope>
    <source>
        <strain evidence="1 2">MYb73</strain>
    </source>
</reference>
<protein>
    <submittedName>
        <fullName evidence="1">Uncharacterized protein</fullName>
    </submittedName>
</protein>
<keyword evidence="2" id="KW-1185">Reference proteome</keyword>
<name>A0A2S0IDS4_9BURK</name>
<dbReference type="AlphaFoldDB" id="A0A2S0IDS4"/>
<dbReference type="RefSeq" id="WP_105240807.1">
    <property type="nucleotide sequence ID" value="NZ_CP023270.1"/>
</dbReference>
<gene>
    <name evidence="1" type="ORF">CLM73_25480</name>
</gene>
<proteinExistence type="predicted"/>
<organism evidence="1 2">
    <name type="scientific">Achromobacter spanius</name>
    <dbReference type="NCBI Taxonomy" id="217203"/>
    <lineage>
        <taxon>Bacteria</taxon>
        <taxon>Pseudomonadati</taxon>
        <taxon>Pseudomonadota</taxon>
        <taxon>Betaproteobacteria</taxon>
        <taxon>Burkholderiales</taxon>
        <taxon>Alcaligenaceae</taxon>
        <taxon>Achromobacter</taxon>
    </lineage>
</organism>
<evidence type="ECO:0000313" key="2">
    <source>
        <dbReference type="Proteomes" id="UP000239477"/>
    </source>
</evidence>
<sequence length="73" mass="8083">MTLKFVSIVQPTEDSEFVDVKFMLESDFTAVPPHFIGKAQISIPLREASEMTLAKIIESARAQLASKLIDCAK</sequence>
<dbReference type="EMBL" id="CP023270">
    <property type="protein sequence ID" value="AVJ30181.1"/>
    <property type="molecule type" value="Genomic_DNA"/>
</dbReference>